<name>A0A504JJQ4_9FLAO</name>
<evidence type="ECO:0000313" key="2">
    <source>
        <dbReference type="Proteomes" id="UP000315540"/>
    </source>
</evidence>
<dbReference type="Proteomes" id="UP000315540">
    <property type="component" value="Unassembled WGS sequence"/>
</dbReference>
<reference evidence="1 2" key="1">
    <citation type="submission" date="2019-06" db="EMBL/GenBank/DDBJ databases">
        <authorList>
            <person name="Meng X."/>
        </authorList>
    </citation>
    <scope>NUCLEOTIDE SEQUENCE [LARGE SCALE GENOMIC DNA]</scope>
    <source>
        <strain evidence="1 2">M625</strain>
    </source>
</reference>
<dbReference type="OrthoDB" id="1488184at2"/>
<dbReference type="AlphaFoldDB" id="A0A504JJQ4"/>
<dbReference type="Pfam" id="PF19268">
    <property type="entry name" value="CIS_TMP"/>
    <property type="match status" value="1"/>
</dbReference>
<proteinExistence type="predicted"/>
<evidence type="ECO:0000313" key="1">
    <source>
        <dbReference type="EMBL" id="TPN86989.1"/>
    </source>
</evidence>
<dbReference type="RefSeq" id="WP_140590891.1">
    <property type="nucleotide sequence ID" value="NZ_VFWZ01000002.1"/>
</dbReference>
<protein>
    <submittedName>
        <fullName evidence="1">Uncharacterized protein</fullName>
    </submittedName>
</protein>
<sequence>MKQQHVINKQIIEVHLSKKEDTFAMQQKVSALYREQFVPIIDTLLTNHFGKDIDTHYQIDALVIDLGEVSMNEVVSVFTQKLKQALSNCNVELYSEDSIPVTIHHHEQTPLKILTYYLTNGRLPWWASETTKDFLWKQLDQLIQKPIPDFKILLKQLQEKNIYVDRFLDTFSEKQCLQSLQILTDFSIEQLVEVKKDLFDQIIKTNSSNNINNSYATFAKTFWRTAFNTVHTAETYAELKESCIQHTLLEFGMPIDHQNKEKNDIDKEIKTIRVIIVRLQSQYPKDKIWQQFLERMDKVTDNPSFYHADIDIKKKCKQLLFDVEAAQQVTTEHIQQLEIVSNIISDQKYSQIGKGQSQFDEVDFITVQNAGLVLLWPFLQRFFENLNLLEEKTFPDTIASTKAMWALQYLCNEDEETFFEGMFPLVKILCGVAIEDPISMQSLSTEEKEIAEGLLHAVINQGPHWKNLSLDGFRTSYLMRQGSLRIHHDHWLLQVQKETYDVTLEKLPWGITVVKLPWMPNPLMVEWI</sequence>
<dbReference type="InterPro" id="IPR045538">
    <property type="entry name" value="CIS_TMP"/>
</dbReference>
<accession>A0A504JJQ4</accession>
<gene>
    <name evidence="1" type="ORF">FHK87_05200</name>
</gene>
<comment type="caution">
    <text evidence="1">The sequence shown here is derived from an EMBL/GenBank/DDBJ whole genome shotgun (WGS) entry which is preliminary data.</text>
</comment>
<dbReference type="EMBL" id="VFWZ01000002">
    <property type="protein sequence ID" value="TPN86989.1"/>
    <property type="molecule type" value="Genomic_DNA"/>
</dbReference>
<organism evidence="1 2">
    <name type="scientific">Aquimarina algicola</name>
    <dbReference type="NCBI Taxonomy" id="2589995"/>
    <lineage>
        <taxon>Bacteria</taxon>
        <taxon>Pseudomonadati</taxon>
        <taxon>Bacteroidota</taxon>
        <taxon>Flavobacteriia</taxon>
        <taxon>Flavobacteriales</taxon>
        <taxon>Flavobacteriaceae</taxon>
        <taxon>Aquimarina</taxon>
    </lineage>
</organism>
<keyword evidence="2" id="KW-1185">Reference proteome</keyword>